<protein>
    <submittedName>
        <fullName evidence="1">Uncharacterized protein</fullName>
    </submittedName>
</protein>
<name>A0A3M0KDV3_HIRRU</name>
<keyword evidence="2" id="KW-1185">Reference proteome</keyword>
<gene>
    <name evidence="1" type="ORF">DUI87_11431</name>
</gene>
<dbReference type="Proteomes" id="UP000269221">
    <property type="component" value="Unassembled WGS sequence"/>
</dbReference>
<evidence type="ECO:0000313" key="2">
    <source>
        <dbReference type="Proteomes" id="UP000269221"/>
    </source>
</evidence>
<dbReference type="EMBL" id="QRBI01000108">
    <property type="protein sequence ID" value="RMC11312.1"/>
    <property type="molecule type" value="Genomic_DNA"/>
</dbReference>
<comment type="caution">
    <text evidence="1">The sequence shown here is derived from an EMBL/GenBank/DDBJ whole genome shotgun (WGS) entry which is preliminary data.</text>
</comment>
<accession>A0A3M0KDV3</accession>
<organism evidence="1 2">
    <name type="scientific">Hirundo rustica rustica</name>
    <dbReference type="NCBI Taxonomy" id="333673"/>
    <lineage>
        <taxon>Eukaryota</taxon>
        <taxon>Metazoa</taxon>
        <taxon>Chordata</taxon>
        <taxon>Craniata</taxon>
        <taxon>Vertebrata</taxon>
        <taxon>Euteleostomi</taxon>
        <taxon>Archelosauria</taxon>
        <taxon>Archosauria</taxon>
        <taxon>Dinosauria</taxon>
        <taxon>Saurischia</taxon>
        <taxon>Theropoda</taxon>
        <taxon>Coelurosauria</taxon>
        <taxon>Aves</taxon>
        <taxon>Neognathae</taxon>
        <taxon>Neoaves</taxon>
        <taxon>Telluraves</taxon>
        <taxon>Australaves</taxon>
        <taxon>Passeriformes</taxon>
        <taxon>Sylvioidea</taxon>
        <taxon>Hirundinidae</taxon>
        <taxon>Hirundo</taxon>
    </lineage>
</organism>
<proteinExistence type="predicted"/>
<evidence type="ECO:0000313" key="1">
    <source>
        <dbReference type="EMBL" id="RMC11312.1"/>
    </source>
</evidence>
<dbReference type="AlphaFoldDB" id="A0A3M0KDV3"/>
<sequence>MQVGEQPVPTITAELLEREVESSTVKSVNWRILNTGENTVGIKQELPDGLDLCSCAEPPAEAVGHAGQCWTVLDNAGQCWTHWTMLDSAGQCWTMLENAGQCWTMLDTLDNAGQCWTRWTMLDTLDNAGQCWTVLDTLDNAGQCWTMLDTLDNAGQCWTVLDTLDNAGHTGHRAMTLS</sequence>
<reference evidence="1 2" key="1">
    <citation type="submission" date="2018-07" db="EMBL/GenBank/DDBJ databases">
        <title>A high quality draft genome assembly of the barn swallow (H. rustica rustica).</title>
        <authorList>
            <person name="Formenti G."/>
            <person name="Chiara M."/>
            <person name="Poveda L."/>
            <person name="Francoijs K.-J."/>
            <person name="Bonisoli-Alquati A."/>
            <person name="Canova L."/>
            <person name="Gianfranceschi L."/>
            <person name="Horner D.S."/>
            <person name="Saino N."/>
        </authorList>
    </citation>
    <scope>NUCLEOTIDE SEQUENCE [LARGE SCALE GENOMIC DNA]</scope>
    <source>
        <strain evidence="1">Chelidonia</strain>
        <tissue evidence="1">Blood</tissue>
    </source>
</reference>
<dbReference type="OrthoDB" id="8960888at2759"/>